<dbReference type="InterPro" id="IPR004291">
    <property type="entry name" value="Transposase_IS66_central"/>
</dbReference>
<name>A0A2I7K4C3_9RHOB</name>
<proteinExistence type="predicted"/>
<protein>
    <submittedName>
        <fullName evidence="2">Transposase IS66 family protein</fullName>
    </submittedName>
</protein>
<dbReference type="AlphaFoldDB" id="A0A2I7K4C3"/>
<organism evidence="2 3">
    <name type="scientific">Phaeobacter inhibens</name>
    <dbReference type="NCBI Taxonomy" id="221822"/>
    <lineage>
        <taxon>Bacteria</taxon>
        <taxon>Pseudomonadati</taxon>
        <taxon>Pseudomonadota</taxon>
        <taxon>Alphaproteobacteria</taxon>
        <taxon>Rhodobacterales</taxon>
        <taxon>Roseobacteraceae</taxon>
        <taxon>Phaeobacter</taxon>
    </lineage>
</organism>
<accession>A0A2I7K4C3</accession>
<dbReference type="Pfam" id="PF03050">
    <property type="entry name" value="DDE_Tnp_IS66"/>
    <property type="match status" value="1"/>
</dbReference>
<dbReference type="GeneID" id="57286911"/>
<sequence length="92" mass="10425">MAHIRRKFVDVLQSQGLAVSEAGIPRIAELYAVEKDARGLQPEERVRLHQSRSKSLPDDLEIWTTAQVAQIADDKITRLIELMPWRYAADAA</sequence>
<evidence type="ECO:0000259" key="1">
    <source>
        <dbReference type="Pfam" id="PF03050"/>
    </source>
</evidence>
<evidence type="ECO:0000313" key="3">
    <source>
        <dbReference type="Proteomes" id="UP000236447"/>
    </source>
</evidence>
<reference evidence="2 3" key="2">
    <citation type="journal article" date="2017" name="Genome Biol. Evol.">
        <title>Trajectories and Drivers of Genome Evolution in Surface-Associated Marine Phaeobacter.</title>
        <authorList>
            <person name="Freese H.M."/>
            <person name="Sikorski J."/>
            <person name="Bunk B."/>
            <person name="Scheuner C."/>
            <person name="Meier-Kolthoff J.P."/>
            <person name="Sproer C."/>
            <person name="Gram L."/>
            <person name="Overmann J."/>
        </authorList>
    </citation>
    <scope>NUCLEOTIDE SEQUENCE [LARGE SCALE GENOMIC DNA]</scope>
    <source>
        <strain evidence="2 3">P88</strain>
    </source>
</reference>
<evidence type="ECO:0000313" key="2">
    <source>
        <dbReference type="EMBL" id="AUQ97454.1"/>
    </source>
</evidence>
<reference evidence="2 3" key="1">
    <citation type="journal article" date="2017" name="Front. Microbiol.">
        <title>Phaeobacter piscinae sp. nov., a species of the Roseobacter group and potential aquaculture probiont.</title>
        <authorList>
            <person name="Sonnenschein E.C."/>
            <person name="Phippen C.B.W."/>
            <person name="Nielsen K.F."/>
            <person name="Mateiu R.V."/>
            <person name="Melchiorsen J."/>
            <person name="Gram L."/>
            <person name="Overmann J."/>
            <person name="Freese H.M."/>
        </authorList>
    </citation>
    <scope>NUCLEOTIDE SEQUENCE [LARGE SCALE GENOMIC DNA]</scope>
    <source>
        <strain evidence="2 3">P88</strain>
    </source>
</reference>
<dbReference type="EMBL" id="CP010725">
    <property type="protein sequence ID" value="AUQ97454.1"/>
    <property type="molecule type" value="Genomic_DNA"/>
</dbReference>
<feature type="domain" description="Transposase IS66 central" evidence="1">
    <location>
        <begin position="1"/>
        <end position="74"/>
    </location>
</feature>
<dbReference type="Proteomes" id="UP000236447">
    <property type="component" value="Chromosome"/>
</dbReference>
<gene>
    <name evidence="2" type="ORF">PhaeoP88_00042</name>
</gene>
<dbReference type="RefSeq" id="WP_254696666.1">
    <property type="nucleotide sequence ID" value="NZ_CP010650.1"/>
</dbReference>